<evidence type="ECO:0000313" key="2">
    <source>
        <dbReference type="Proteomes" id="UP000176424"/>
    </source>
</evidence>
<protein>
    <submittedName>
        <fullName evidence="1">Uncharacterized protein</fullName>
    </submittedName>
</protein>
<reference evidence="1 2" key="1">
    <citation type="journal article" date="2016" name="Nat. Commun.">
        <title>Thousands of microbial genomes shed light on interconnected biogeochemical processes in an aquifer system.</title>
        <authorList>
            <person name="Anantharaman K."/>
            <person name="Brown C.T."/>
            <person name="Hug L.A."/>
            <person name="Sharon I."/>
            <person name="Castelle C.J."/>
            <person name="Probst A.J."/>
            <person name="Thomas B.C."/>
            <person name="Singh A."/>
            <person name="Wilkins M.J."/>
            <person name="Karaoz U."/>
            <person name="Brodie E.L."/>
            <person name="Williams K.H."/>
            <person name="Hubbard S.S."/>
            <person name="Banfield J.F."/>
        </authorList>
    </citation>
    <scope>NUCLEOTIDE SEQUENCE [LARGE SCALE GENOMIC DNA]</scope>
</reference>
<sequence length="92" mass="10650">MNRMHPPANEQEELNIIVFTINWWYIVSMAVFPGESDKRQKEPSALDLILAKLATSLSLDTQFNRKTAEMIDSQIEKKEKELQARASDQNRT</sequence>
<dbReference type="AlphaFoldDB" id="A0A1F4ZZ40"/>
<organism evidence="1 2">
    <name type="scientific">Candidatus Amesbacteria bacterium RIFOXYB1_FULL_44_23</name>
    <dbReference type="NCBI Taxonomy" id="1797263"/>
    <lineage>
        <taxon>Bacteria</taxon>
        <taxon>Candidatus Amesiibacteriota</taxon>
    </lineage>
</organism>
<dbReference type="EMBL" id="MEXR01000001">
    <property type="protein sequence ID" value="OGD10684.1"/>
    <property type="molecule type" value="Genomic_DNA"/>
</dbReference>
<dbReference type="Proteomes" id="UP000176424">
    <property type="component" value="Unassembled WGS sequence"/>
</dbReference>
<comment type="caution">
    <text evidence="1">The sequence shown here is derived from an EMBL/GenBank/DDBJ whole genome shotgun (WGS) entry which is preliminary data.</text>
</comment>
<gene>
    <name evidence="1" type="ORF">A2397_00245</name>
</gene>
<proteinExistence type="predicted"/>
<name>A0A1F4ZZ40_9BACT</name>
<accession>A0A1F4ZZ40</accession>
<evidence type="ECO:0000313" key="1">
    <source>
        <dbReference type="EMBL" id="OGD10684.1"/>
    </source>
</evidence>
<dbReference type="STRING" id="1797263.A2397_00245"/>